<dbReference type="RefSeq" id="WP_166401619.1">
    <property type="nucleotide sequence ID" value="NZ_JAANHS010000001.1"/>
</dbReference>
<proteinExistence type="predicted"/>
<comment type="caution">
    <text evidence="1">The sequence shown here is derived from an EMBL/GenBank/DDBJ whole genome shotgun (WGS) entry which is preliminary data.</text>
</comment>
<protein>
    <submittedName>
        <fullName evidence="1">Class I SAM-dependent methyltransferase</fullName>
    </submittedName>
</protein>
<dbReference type="Gene3D" id="3.40.50.150">
    <property type="entry name" value="Vaccinia Virus protein VP39"/>
    <property type="match status" value="1"/>
</dbReference>
<keyword evidence="2" id="KW-1185">Reference proteome</keyword>
<dbReference type="InterPro" id="IPR029063">
    <property type="entry name" value="SAM-dependent_MTases_sf"/>
</dbReference>
<keyword evidence="1" id="KW-0489">Methyltransferase</keyword>
<organism evidence="1 2">
    <name type="scientific">Rhodobacter calidifons</name>
    <dbReference type="NCBI Taxonomy" id="2715277"/>
    <lineage>
        <taxon>Bacteria</taxon>
        <taxon>Pseudomonadati</taxon>
        <taxon>Pseudomonadota</taxon>
        <taxon>Alphaproteobacteria</taxon>
        <taxon>Rhodobacterales</taxon>
        <taxon>Rhodobacter group</taxon>
        <taxon>Rhodobacter</taxon>
    </lineage>
</organism>
<evidence type="ECO:0000313" key="2">
    <source>
        <dbReference type="Proteomes" id="UP001515660"/>
    </source>
</evidence>
<dbReference type="Proteomes" id="UP001515660">
    <property type="component" value="Unassembled WGS sequence"/>
</dbReference>
<evidence type="ECO:0000313" key="1">
    <source>
        <dbReference type="EMBL" id="NHB75601.1"/>
    </source>
</evidence>
<accession>A0ABX0G420</accession>
<reference evidence="1 2" key="1">
    <citation type="journal article" date="2022" name="Microorganisms">
        <title>Genome Sequence and Characterization of a Xanthorhodopsin-Containing, Aerobic Anoxygenic Phototrophic Rhodobacter Species, Isolated from Mesophilic Conditions at Yellowstone National Park.</title>
        <authorList>
            <person name="Kyndt J.A."/>
            <person name="Robertson S."/>
            <person name="Shoffstall I.B."/>
            <person name="Ramaley R.F."/>
            <person name="Meyer T.E."/>
        </authorList>
    </citation>
    <scope>NUCLEOTIDE SEQUENCE [LARGE SCALE GENOMIC DNA]</scope>
    <source>
        <strain evidence="1 2">M37P</strain>
    </source>
</reference>
<gene>
    <name evidence="1" type="ORF">G8O29_02460</name>
</gene>
<dbReference type="EMBL" id="JAANHS010000001">
    <property type="protein sequence ID" value="NHB75601.1"/>
    <property type="molecule type" value="Genomic_DNA"/>
</dbReference>
<sequence length="285" mass="31284">MQTIAEIAENFARRPWKQVAEADLGPAADVPTMLTPEERLLYHWLGRRVQGDGATVDLGAYAGGSAARLLSGLALSGRRFHVHSFDRFRSSRAFWAKYLPDEPLPEADDADLLPVVRRHLAPWADHVTLHIGDIGEKRWTGGPIEILSVDAAKGAVMADHVAAEFFPALVPGRSIVVQQDYLMAVQPWLPAQMVALRDCFQPLAQVPRVGVVFLSVAPVTEAALAAARVGGLTDGRLMQRVREAAKWHEAMVPRARFKAMLDQIRANPGVRLGWQMKQAAARAQV</sequence>
<name>A0ABX0G420_9RHOB</name>
<dbReference type="SUPFAM" id="SSF53335">
    <property type="entry name" value="S-adenosyl-L-methionine-dependent methyltransferases"/>
    <property type="match status" value="1"/>
</dbReference>
<dbReference type="GO" id="GO:0032259">
    <property type="term" value="P:methylation"/>
    <property type="evidence" value="ECO:0007669"/>
    <property type="project" value="UniProtKB-KW"/>
</dbReference>
<keyword evidence="1" id="KW-0808">Transferase</keyword>
<dbReference type="GO" id="GO:0008168">
    <property type="term" value="F:methyltransferase activity"/>
    <property type="evidence" value="ECO:0007669"/>
    <property type="project" value="UniProtKB-KW"/>
</dbReference>